<accession>A0ABV4U6I5</accession>
<dbReference type="RefSeq" id="WP_425345283.1">
    <property type="nucleotide sequence ID" value="NZ_JBGUBD010000004.1"/>
</dbReference>
<dbReference type="NCBIfam" id="NF045581">
    <property type="entry name" value="PG0541_fam"/>
    <property type="match status" value="1"/>
</dbReference>
<reference evidence="1 2" key="1">
    <citation type="submission" date="2024-08" db="EMBL/GenBank/DDBJ databases">
        <title>Whole-genome sequencing of halo(alkali)philic microorganisms from hypersaline lakes.</title>
        <authorList>
            <person name="Sorokin D.Y."/>
            <person name="Merkel A.Y."/>
            <person name="Messina E."/>
            <person name="Yakimov M."/>
        </authorList>
    </citation>
    <scope>NUCLEOTIDE SEQUENCE [LARGE SCALE GENOMIC DNA]</scope>
    <source>
        <strain evidence="1 2">AB-hyl4</strain>
    </source>
</reference>
<sequence>MTRKLVMIHFHFEYTDAIEAILDRHGVADYIRYPMMEGKDRDGKHYGTQTFPGNVSVVHAQVEEGSVDALLTAMDKFRKHKPAHGHLDAIVLPIERRL</sequence>
<name>A0ABV4U6I5_9BACT</name>
<comment type="caution">
    <text evidence="1">The sequence shown here is derived from an EMBL/GenBank/DDBJ whole genome shotgun (WGS) entry which is preliminary data.</text>
</comment>
<keyword evidence="2" id="KW-1185">Reference proteome</keyword>
<dbReference type="Proteomes" id="UP001575105">
    <property type="component" value="Unassembled WGS sequence"/>
</dbReference>
<proteinExistence type="predicted"/>
<organism evidence="1 2">
    <name type="scientific">Natronomicrosphaera hydrolytica</name>
    <dbReference type="NCBI Taxonomy" id="3242702"/>
    <lineage>
        <taxon>Bacteria</taxon>
        <taxon>Pseudomonadati</taxon>
        <taxon>Planctomycetota</taxon>
        <taxon>Phycisphaerae</taxon>
        <taxon>Phycisphaerales</taxon>
        <taxon>Phycisphaeraceae</taxon>
        <taxon>Natronomicrosphaera</taxon>
    </lineage>
</organism>
<dbReference type="EMBL" id="JBGUBD010000004">
    <property type="protein sequence ID" value="MFA9478361.1"/>
    <property type="molecule type" value="Genomic_DNA"/>
</dbReference>
<protein>
    <submittedName>
        <fullName evidence="1">PG0541 family transporter-associated protein</fullName>
    </submittedName>
</protein>
<evidence type="ECO:0000313" key="1">
    <source>
        <dbReference type="EMBL" id="MFA9478361.1"/>
    </source>
</evidence>
<evidence type="ECO:0000313" key="2">
    <source>
        <dbReference type="Proteomes" id="UP001575105"/>
    </source>
</evidence>
<gene>
    <name evidence="1" type="ORF">ACERK3_08635</name>
</gene>